<sequence>MSSPHFTIFNHYPSSQFLFSAGSILFRHPPESPTGTSTPYPISSLDGTGPPTSTRSSSQQDLLGLSPPTETSTNSRDNVERAGDGHTTPSPSSDNLEICILHHRKNDLWVLPKGRKDQGETLISAALRETYEETGYACELLPCKMSTRAPAVGVDTHPNQVLIAEESVEPFSISIRPLVNRTAEMARSKKLIGDSTDPAPNIKIIFWYLARLKDGARTQRVLGTQTDSEDYEAAFLDADVAVQKLSFEQDRQVASQAVDLVRSSEQALAAIQRPLFL</sequence>
<keyword evidence="2" id="KW-1185">Reference proteome</keyword>
<accession>A0ACD3BGX1</accession>
<dbReference type="Proteomes" id="UP000308600">
    <property type="component" value="Unassembled WGS sequence"/>
</dbReference>
<evidence type="ECO:0000313" key="2">
    <source>
        <dbReference type="Proteomes" id="UP000308600"/>
    </source>
</evidence>
<evidence type="ECO:0000313" key="1">
    <source>
        <dbReference type="EMBL" id="TFK76267.1"/>
    </source>
</evidence>
<protein>
    <submittedName>
        <fullName evidence="1">Uncharacterized protein</fullName>
    </submittedName>
</protein>
<organism evidence="1 2">
    <name type="scientific">Pluteus cervinus</name>
    <dbReference type="NCBI Taxonomy" id="181527"/>
    <lineage>
        <taxon>Eukaryota</taxon>
        <taxon>Fungi</taxon>
        <taxon>Dikarya</taxon>
        <taxon>Basidiomycota</taxon>
        <taxon>Agaricomycotina</taxon>
        <taxon>Agaricomycetes</taxon>
        <taxon>Agaricomycetidae</taxon>
        <taxon>Agaricales</taxon>
        <taxon>Pluteineae</taxon>
        <taxon>Pluteaceae</taxon>
        <taxon>Pluteus</taxon>
    </lineage>
</organism>
<name>A0ACD3BGX1_9AGAR</name>
<reference evidence="1 2" key="1">
    <citation type="journal article" date="2019" name="Nat. Ecol. Evol.">
        <title>Megaphylogeny resolves global patterns of mushroom evolution.</title>
        <authorList>
            <person name="Varga T."/>
            <person name="Krizsan K."/>
            <person name="Foldi C."/>
            <person name="Dima B."/>
            <person name="Sanchez-Garcia M."/>
            <person name="Sanchez-Ramirez S."/>
            <person name="Szollosi G.J."/>
            <person name="Szarkandi J.G."/>
            <person name="Papp V."/>
            <person name="Albert L."/>
            <person name="Andreopoulos W."/>
            <person name="Angelini C."/>
            <person name="Antonin V."/>
            <person name="Barry K.W."/>
            <person name="Bougher N.L."/>
            <person name="Buchanan P."/>
            <person name="Buyck B."/>
            <person name="Bense V."/>
            <person name="Catcheside P."/>
            <person name="Chovatia M."/>
            <person name="Cooper J."/>
            <person name="Damon W."/>
            <person name="Desjardin D."/>
            <person name="Finy P."/>
            <person name="Geml J."/>
            <person name="Haridas S."/>
            <person name="Hughes K."/>
            <person name="Justo A."/>
            <person name="Karasinski D."/>
            <person name="Kautmanova I."/>
            <person name="Kiss B."/>
            <person name="Kocsube S."/>
            <person name="Kotiranta H."/>
            <person name="LaButti K.M."/>
            <person name="Lechner B.E."/>
            <person name="Liimatainen K."/>
            <person name="Lipzen A."/>
            <person name="Lukacs Z."/>
            <person name="Mihaltcheva S."/>
            <person name="Morgado L.N."/>
            <person name="Niskanen T."/>
            <person name="Noordeloos M.E."/>
            <person name="Ohm R.A."/>
            <person name="Ortiz-Santana B."/>
            <person name="Ovrebo C."/>
            <person name="Racz N."/>
            <person name="Riley R."/>
            <person name="Savchenko A."/>
            <person name="Shiryaev A."/>
            <person name="Soop K."/>
            <person name="Spirin V."/>
            <person name="Szebenyi C."/>
            <person name="Tomsovsky M."/>
            <person name="Tulloss R.E."/>
            <person name="Uehling J."/>
            <person name="Grigoriev I.V."/>
            <person name="Vagvolgyi C."/>
            <person name="Papp T."/>
            <person name="Martin F.M."/>
            <person name="Miettinen O."/>
            <person name="Hibbett D.S."/>
            <person name="Nagy L.G."/>
        </authorList>
    </citation>
    <scope>NUCLEOTIDE SEQUENCE [LARGE SCALE GENOMIC DNA]</scope>
    <source>
        <strain evidence="1 2">NL-1719</strain>
    </source>
</reference>
<proteinExistence type="predicted"/>
<dbReference type="EMBL" id="ML208260">
    <property type="protein sequence ID" value="TFK76267.1"/>
    <property type="molecule type" value="Genomic_DNA"/>
</dbReference>
<gene>
    <name evidence="1" type="ORF">BDN72DRAFT_830815</name>
</gene>